<dbReference type="SUPFAM" id="SSF48452">
    <property type="entry name" value="TPR-like"/>
    <property type="match status" value="1"/>
</dbReference>
<sequence length="281" mass="31614">MATSSGVKNVMINRPPRASQELTDAEVQAFASQAFIQESLKKPTEPKHVLSFFFGEDFIHGKTTKDKMRSGDCLKTMPKFWFQARNSSCYDQLCSKFSDLVHKAGTKALKGSTTWNDTVDGKIAQMILCDQLARNIWRGTKEAYAYEAIAKDISRELAIALVSSAPTIPEMPTLGPSVDGLDHGEVYPPYLAFILVALMHSEVIEDHDLCDELFQLAIETTQPHLHVYFEGEQKVAREHRVVLEAFGRYPYRNAVLGRKTTPEEAAWLAKKENMPDWAKSQ</sequence>
<dbReference type="Pfam" id="PF06041">
    <property type="entry name" value="DUF924"/>
    <property type="match status" value="1"/>
</dbReference>
<proteinExistence type="predicted"/>
<evidence type="ECO:0000313" key="1">
    <source>
        <dbReference type="EMBL" id="CAB9528181.1"/>
    </source>
</evidence>
<dbReference type="Proteomes" id="UP001153069">
    <property type="component" value="Unassembled WGS sequence"/>
</dbReference>
<organism evidence="1 2">
    <name type="scientific">Seminavis robusta</name>
    <dbReference type="NCBI Taxonomy" id="568900"/>
    <lineage>
        <taxon>Eukaryota</taxon>
        <taxon>Sar</taxon>
        <taxon>Stramenopiles</taxon>
        <taxon>Ochrophyta</taxon>
        <taxon>Bacillariophyta</taxon>
        <taxon>Bacillariophyceae</taxon>
        <taxon>Bacillariophycidae</taxon>
        <taxon>Naviculales</taxon>
        <taxon>Naviculaceae</taxon>
        <taxon>Seminavis</taxon>
    </lineage>
</organism>
<protein>
    <recommendedName>
        <fullName evidence="3">DUF924-domain-containing protein</fullName>
    </recommendedName>
</protein>
<gene>
    <name evidence="1" type="ORF">SEMRO_2166_G317290.1</name>
</gene>
<dbReference type="Gene3D" id="1.20.58.320">
    <property type="entry name" value="TPR-like"/>
    <property type="match status" value="1"/>
</dbReference>
<dbReference type="EMBL" id="CAICTM010002164">
    <property type="protein sequence ID" value="CAB9528181.1"/>
    <property type="molecule type" value="Genomic_DNA"/>
</dbReference>
<dbReference type="AlphaFoldDB" id="A0A9N8EZ08"/>
<keyword evidence="2" id="KW-1185">Reference proteome</keyword>
<dbReference type="InterPro" id="IPR011990">
    <property type="entry name" value="TPR-like_helical_dom_sf"/>
</dbReference>
<accession>A0A9N8EZ08</accession>
<dbReference type="InterPro" id="IPR010323">
    <property type="entry name" value="DUF924"/>
</dbReference>
<evidence type="ECO:0008006" key="3">
    <source>
        <dbReference type="Google" id="ProtNLM"/>
    </source>
</evidence>
<name>A0A9N8EZ08_9STRA</name>
<dbReference type="OrthoDB" id="414698at2759"/>
<dbReference type="Gene3D" id="1.25.40.10">
    <property type="entry name" value="Tetratricopeptide repeat domain"/>
    <property type="match status" value="1"/>
</dbReference>
<reference evidence="1" key="1">
    <citation type="submission" date="2020-06" db="EMBL/GenBank/DDBJ databases">
        <authorList>
            <consortium name="Plant Systems Biology data submission"/>
        </authorList>
    </citation>
    <scope>NUCLEOTIDE SEQUENCE</scope>
    <source>
        <strain evidence="1">D6</strain>
    </source>
</reference>
<evidence type="ECO:0000313" key="2">
    <source>
        <dbReference type="Proteomes" id="UP001153069"/>
    </source>
</evidence>
<comment type="caution">
    <text evidence="1">The sequence shown here is derived from an EMBL/GenBank/DDBJ whole genome shotgun (WGS) entry which is preliminary data.</text>
</comment>